<comment type="caution">
    <text evidence="2">The sequence shown here is derived from an EMBL/GenBank/DDBJ whole genome shotgun (WGS) entry which is preliminary data.</text>
</comment>
<keyword evidence="1" id="KW-0472">Membrane</keyword>
<keyword evidence="3" id="KW-1185">Reference proteome</keyword>
<evidence type="ECO:0000256" key="1">
    <source>
        <dbReference type="SAM" id="Phobius"/>
    </source>
</evidence>
<accession>A0A9Q4C5U0</accession>
<dbReference type="RefSeq" id="WP_266088801.1">
    <property type="nucleotide sequence ID" value="NZ_RKLV01000016.1"/>
</dbReference>
<feature type="transmembrane region" description="Helical" evidence="1">
    <location>
        <begin position="28"/>
        <end position="46"/>
    </location>
</feature>
<organism evidence="2 3">
    <name type="scientific">Halorutilus salinus</name>
    <dbReference type="NCBI Taxonomy" id="2487751"/>
    <lineage>
        <taxon>Archaea</taxon>
        <taxon>Methanobacteriati</taxon>
        <taxon>Methanobacteriota</taxon>
        <taxon>Stenosarchaea group</taxon>
        <taxon>Halobacteria</taxon>
        <taxon>Halorutilales</taxon>
        <taxon>Halorutilaceae</taxon>
        <taxon>Halorutilus</taxon>
    </lineage>
</organism>
<dbReference type="Proteomes" id="UP001149411">
    <property type="component" value="Unassembled WGS sequence"/>
</dbReference>
<proteinExistence type="predicted"/>
<evidence type="ECO:0000313" key="2">
    <source>
        <dbReference type="EMBL" id="MCX2820008.1"/>
    </source>
</evidence>
<keyword evidence="1" id="KW-1133">Transmembrane helix</keyword>
<gene>
    <name evidence="2" type="ORF">EGH25_11675</name>
</gene>
<dbReference type="AlphaFoldDB" id="A0A9Q4C5U0"/>
<protein>
    <submittedName>
        <fullName evidence="2">Uncharacterized protein</fullName>
    </submittedName>
</protein>
<keyword evidence="1" id="KW-0812">Transmembrane</keyword>
<name>A0A9Q4C5U0_9EURY</name>
<dbReference type="EMBL" id="RKLV01000016">
    <property type="protein sequence ID" value="MCX2820008.1"/>
    <property type="molecule type" value="Genomic_DNA"/>
</dbReference>
<feature type="transmembrane region" description="Helical" evidence="1">
    <location>
        <begin position="5"/>
        <end position="22"/>
    </location>
</feature>
<reference evidence="2" key="1">
    <citation type="submission" date="2022-09" db="EMBL/GenBank/DDBJ databases">
        <title>Haloadaptaus new haloarchaeum isolated from saline soil.</title>
        <authorList>
            <person name="Duran-Viseras A."/>
            <person name="Sanchez-Porro C."/>
            <person name="Ventosa A."/>
        </authorList>
    </citation>
    <scope>NUCLEOTIDE SEQUENCE</scope>
    <source>
        <strain evidence="2">F3-133</strain>
    </source>
</reference>
<evidence type="ECO:0000313" key="3">
    <source>
        <dbReference type="Proteomes" id="UP001149411"/>
    </source>
</evidence>
<sequence>MEDRWLLLGAGVLFGILLPFHLYQGNNVQAVIATVFTVFGFVGFWWNTTKDEPIESVLS</sequence>